<feature type="domain" description="Integrase zinc-binding" evidence="2">
    <location>
        <begin position="86"/>
        <end position="140"/>
    </location>
</feature>
<dbReference type="PANTHER" id="PTHR37984">
    <property type="entry name" value="PROTEIN CBG26694"/>
    <property type="match status" value="1"/>
</dbReference>
<dbReference type="FunFam" id="1.10.340.70:FF:000001">
    <property type="entry name" value="Retrovirus-related Pol polyprotein from transposon gypsy-like Protein"/>
    <property type="match status" value="1"/>
</dbReference>
<reference evidence="3" key="1">
    <citation type="journal article" date="2023" name="Front. Mar. Sci.">
        <title>A new Merluccius polli reference genome to investigate the effects of global change in West African waters.</title>
        <authorList>
            <person name="Mateo J.L."/>
            <person name="Blanco-Fernandez C."/>
            <person name="Garcia-Vazquez E."/>
            <person name="Machado-Schiaffino G."/>
        </authorList>
    </citation>
    <scope>NUCLEOTIDE SEQUENCE</scope>
    <source>
        <strain evidence="3">C29</strain>
        <tissue evidence="3">Fin</tissue>
    </source>
</reference>
<comment type="caution">
    <text evidence="3">The sequence shown here is derived from an EMBL/GenBank/DDBJ whole genome shotgun (WGS) entry which is preliminary data.</text>
</comment>
<accession>A0AA47N8H3</accession>
<evidence type="ECO:0000259" key="2">
    <source>
        <dbReference type="Pfam" id="PF17921"/>
    </source>
</evidence>
<name>A0AA47N8H3_MERPO</name>
<dbReference type="PANTHER" id="PTHR37984:SF15">
    <property type="entry name" value="INTEGRASE CATALYTIC DOMAIN-CONTAINING PROTEIN"/>
    <property type="match status" value="1"/>
</dbReference>
<evidence type="ECO:0000256" key="1">
    <source>
        <dbReference type="ARBA" id="ARBA00039658"/>
    </source>
</evidence>
<evidence type="ECO:0000313" key="4">
    <source>
        <dbReference type="Proteomes" id="UP001174136"/>
    </source>
</evidence>
<keyword evidence="4" id="KW-1185">Reference proteome</keyword>
<dbReference type="InterPro" id="IPR041588">
    <property type="entry name" value="Integrase_H2C2"/>
</dbReference>
<dbReference type="InterPro" id="IPR050951">
    <property type="entry name" value="Retrovirus_Pol_polyprotein"/>
</dbReference>
<evidence type="ECO:0000313" key="3">
    <source>
        <dbReference type="EMBL" id="KAK0154199.1"/>
    </source>
</evidence>
<sequence length="179" mass="20413">MSQYAYRNSDTSDTVPELPLSLSHSEVVQEQCNDVSLKEIFERVLPASEISNVATGYFLHNSLLIRKWVPVSEDGVKNDVYQIVFPTKFCSLVLKVAHDECGHFGVRKTYLNILKHFFWPWMKRDVSAYIKTCHVCQLTGKRNQTVKPAPLQPTLTVSEPFTHLIVDMHGSAAMCQVWL</sequence>
<proteinExistence type="predicted"/>
<protein>
    <recommendedName>
        <fullName evidence="1">Gypsy retrotransposon integrase-like protein 1</fullName>
    </recommendedName>
</protein>
<organism evidence="3 4">
    <name type="scientific">Merluccius polli</name>
    <name type="common">Benguela hake</name>
    <name type="synonym">Merluccius cadenati</name>
    <dbReference type="NCBI Taxonomy" id="89951"/>
    <lineage>
        <taxon>Eukaryota</taxon>
        <taxon>Metazoa</taxon>
        <taxon>Chordata</taxon>
        <taxon>Craniata</taxon>
        <taxon>Vertebrata</taxon>
        <taxon>Euteleostomi</taxon>
        <taxon>Actinopterygii</taxon>
        <taxon>Neopterygii</taxon>
        <taxon>Teleostei</taxon>
        <taxon>Neoteleostei</taxon>
        <taxon>Acanthomorphata</taxon>
        <taxon>Zeiogadaria</taxon>
        <taxon>Gadariae</taxon>
        <taxon>Gadiformes</taxon>
        <taxon>Gadoidei</taxon>
        <taxon>Merlucciidae</taxon>
        <taxon>Merluccius</taxon>
    </lineage>
</organism>
<dbReference type="Gene3D" id="1.10.340.70">
    <property type="match status" value="1"/>
</dbReference>
<dbReference type="AlphaFoldDB" id="A0AA47N8H3"/>
<dbReference type="Pfam" id="PF17921">
    <property type="entry name" value="Integrase_H2C2"/>
    <property type="match status" value="1"/>
</dbReference>
<dbReference type="EMBL" id="JAOPHQ010000577">
    <property type="protein sequence ID" value="KAK0154199.1"/>
    <property type="molecule type" value="Genomic_DNA"/>
</dbReference>
<dbReference type="Proteomes" id="UP001174136">
    <property type="component" value="Unassembled WGS sequence"/>
</dbReference>
<gene>
    <name evidence="3" type="primary">pol_152</name>
    <name evidence="3" type="ORF">N1851_003711</name>
</gene>